<dbReference type="Proteomes" id="UP001368500">
    <property type="component" value="Unassembled WGS sequence"/>
</dbReference>
<evidence type="ECO:0000313" key="1">
    <source>
        <dbReference type="EMBL" id="MEK8027416.1"/>
    </source>
</evidence>
<reference evidence="1 2" key="1">
    <citation type="submission" date="2024-04" db="EMBL/GenBank/DDBJ databases">
        <title>Novel species of the genus Ideonella isolated from streams.</title>
        <authorList>
            <person name="Lu H."/>
        </authorList>
    </citation>
    <scope>NUCLEOTIDE SEQUENCE [LARGE SCALE GENOMIC DNA]</scope>
    <source>
        <strain evidence="1 2">BYS139W</strain>
    </source>
</reference>
<gene>
    <name evidence="1" type="ORF">AACH11_15740</name>
</gene>
<keyword evidence="2" id="KW-1185">Reference proteome</keyword>
<accession>A0ABU9BBX4</accession>
<protein>
    <submittedName>
        <fullName evidence="1">Uncharacterized protein</fullName>
    </submittedName>
</protein>
<organism evidence="1 2">
    <name type="scientific">Pseudaquabacterium rugosum</name>
    <dbReference type="NCBI Taxonomy" id="2984194"/>
    <lineage>
        <taxon>Bacteria</taxon>
        <taxon>Pseudomonadati</taxon>
        <taxon>Pseudomonadota</taxon>
        <taxon>Betaproteobacteria</taxon>
        <taxon>Burkholderiales</taxon>
        <taxon>Sphaerotilaceae</taxon>
        <taxon>Pseudaquabacterium</taxon>
    </lineage>
</organism>
<sequence>MNVLSSSSSQSSPSQTCELLDIVDFKWLMAGAGHSIHVERLQRDTAYAQACLQLGCEQPVLALRQAAQRVASRMGLTLTR</sequence>
<name>A0ABU9BBX4_9BURK</name>
<dbReference type="RefSeq" id="WP_341375197.1">
    <property type="nucleotide sequence ID" value="NZ_JBBUTF010000014.1"/>
</dbReference>
<evidence type="ECO:0000313" key="2">
    <source>
        <dbReference type="Proteomes" id="UP001368500"/>
    </source>
</evidence>
<dbReference type="EMBL" id="JBBUTF010000014">
    <property type="protein sequence ID" value="MEK8027416.1"/>
    <property type="molecule type" value="Genomic_DNA"/>
</dbReference>
<proteinExistence type="predicted"/>
<comment type="caution">
    <text evidence="1">The sequence shown here is derived from an EMBL/GenBank/DDBJ whole genome shotgun (WGS) entry which is preliminary data.</text>
</comment>